<dbReference type="EMBL" id="BNFF01000001">
    <property type="protein sequence ID" value="GHK53327.1"/>
    <property type="molecule type" value="Genomic_DNA"/>
</dbReference>
<keyword evidence="1" id="KW-0472">Membrane</keyword>
<dbReference type="Gene3D" id="1.10.4160.10">
    <property type="entry name" value="Hydantoin permease"/>
    <property type="match status" value="1"/>
</dbReference>
<dbReference type="Proteomes" id="UP000655094">
    <property type="component" value="Unassembled WGS sequence"/>
</dbReference>
<name>A0A919HUX6_KLEPN</name>
<evidence type="ECO:0000256" key="1">
    <source>
        <dbReference type="SAM" id="Phobius"/>
    </source>
</evidence>
<gene>
    <name evidence="2" type="ORF">KPZU09_30630</name>
</gene>
<dbReference type="PANTHER" id="PTHR30569:SF0">
    <property type="entry name" value="CYTOSINE PERMEASE"/>
    <property type="match status" value="1"/>
</dbReference>
<proteinExistence type="predicted"/>
<comment type="caution">
    <text evidence="2">The sequence shown here is derived from an EMBL/GenBank/DDBJ whole genome shotgun (WGS) entry which is preliminary data.</text>
</comment>
<dbReference type="PANTHER" id="PTHR30569">
    <property type="entry name" value="CYTOSINE TRANSPORTER CODB"/>
    <property type="match status" value="1"/>
</dbReference>
<feature type="transmembrane region" description="Helical" evidence="1">
    <location>
        <begin position="67"/>
        <end position="84"/>
    </location>
</feature>
<feature type="transmembrane region" description="Helical" evidence="1">
    <location>
        <begin position="215"/>
        <end position="242"/>
    </location>
</feature>
<dbReference type="GO" id="GO:0015209">
    <property type="term" value="F:cytosine transmembrane transporter activity"/>
    <property type="evidence" value="ECO:0007669"/>
    <property type="project" value="InterPro"/>
</dbReference>
<evidence type="ECO:0000313" key="3">
    <source>
        <dbReference type="Proteomes" id="UP000655094"/>
    </source>
</evidence>
<evidence type="ECO:0000313" key="2">
    <source>
        <dbReference type="EMBL" id="GHK53327.1"/>
    </source>
</evidence>
<dbReference type="GO" id="GO:0005886">
    <property type="term" value="C:plasma membrane"/>
    <property type="evidence" value="ECO:0007669"/>
    <property type="project" value="TreeGrafter"/>
</dbReference>
<feature type="transmembrane region" description="Helical" evidence="1">
    <location>
        <begin position="165"/>
        <end position="187"/>
    </location>
</feature>
<keyword evidence="1" id="KW-1133">Transmembrane helix</keyword>
<feature type="transmembrane region" description="Helical" evidence="1">
    <location>
        <begin position="40"/>
        <end position="58"/>
    </location>
</feature>
<feature type="transmembrane region" description="Helical" evidence="1">
    <location>
        <begin position="134"/>
        <end position="158"/>
    </location>
</feature>
<sequence>MAASWPILFLALPSWAGTPGTATVAISLVKILALPEALTQPLMVLFGILFCVTALVGYKGLDALSRLSVPLMFVLLMVSMYLALHHAGGWQAMTRIAPSDTMTGRRPSPWSSALSPAAPPATNWTRLANSSRTAILASMGSFLIGNGLMIVAGAWCAIVYQQADIVEVLILQGLSVAAVIMLCLNLLTIQGPTIYNVSAAACHLLRSERRRTLTLAAAGVGIVLAIGGMYEMLIPSCCWAVLFRPSAGDPRRLLVRPRRALSPAAERPPAAF</sequence>
<accession>A0A919HUX6</accession>
<keyword evidence="1" id="KW-0812">Transmembrane</keyword>
<dbReference type="InterPro" id="IPR030191">
    <property type="entry name" value="CodB"/>
</dbReference>
<reference evidence="2" key="1">
    <citation type="submission" date="2020-10" db="EMBL/GenBank/DDBJ databases">
        <title>Genome Sequence of ESBL Producing Zambian Clinical Strains.</title>
        <authorList>
            <person name="Shawa M."/>
            <person name="Furuta Y."/>
            <person name="Simbotwe M."/>
            <person name="Mulenga E."/>
            <person name="Mubanga M."/>
            <person name="Mulenga G."/>
            <person name="Kaile C."/>
            <person name="Zorigt T."/>
            <person name="Hang'ombe B."/>
            <person name="Higashi H."/>
        </authorList>
    </citation>
    <scope>NUCLEOTIDE SEQUENCE</scope>
    <source>
        <strain evidence="2">Zam_UTH_09</strain>
    </source>
</reference>
<dbReference type="AlphaFoldDB" id="A0A919HUX6"/>
<organism evidence="2 3">
    <name type="scientific">Klebsiella pneumoniae</name>
    <dbReference type="NCBI Taxonomy" id="573"/>
    <lineage>
        <taxon>Bacteria</taxon>
        <taxon>Pseudomonadati</taxon>
        <taxon>Pseudomonadota</taxon>
        <taxon>Gammaproteobacteria</taxon>
        <taxon>Enterobacterales</taxon>
        <taxon>Enterobacteriaceae</taxon>
        <taxon>Klebsiella/Raoultella group</taxon>
        <taxon>Klebsiella</taxon>
        <taxon>Klebsiella pneumoniae complex</taxon>
    </lineage>
</organism>
<protein>
    <submittedName>
        <fullName evidence="2">Uncharacterized protein</fullName>
    </submittedName>
</protein>